<dbReference type="Pfam" id="PF07045">
    <property type="entry name" value="DUF1330"/>
    <property type="match status" value="1"/>
</dbReference>
<evidence type="ECO:0000259" key="1">
    <source>
        <dbReference type="Pfam" id="PF07045"/>
    </source>
</evidence>
<protein>
    <submittedName>
        <fullName evidence="2">Uncharacterized conserved protein, DUF1330 family</fullName>
    </submittedName>
</protein>
<dbReference type="PANTHER" id="PTHR41521">
    <property type="match status" value="1"/>
</dbReference>
<dbReference type="RefSeq" id="WP_092426329.1">
    <property type="nucleotide sequence ID" value="NZ_FNCL01000008.1"/>
</dbReference>
<sequence length="94" mass="10368">MTAYIIARIEVTDPEEYAVYAGQTVALAEEFGGRFLVKGGPQAFVEGEGPGRHVVVEFPSRVAAERWYNSPEYQRILPVALRASTRDLVIVEGV</sequence>
<gene>
    <name evidence="2" type="ORF">SAMN04488050_101260</name>
</gene>
<dbReference type="InterPro" id="IPR011008">
    <property type="entry name" value="Dimeric_a/b-barrel"/>
</dbReference>
<dbReference type="Gene3D" id="3.30.70.100">
    <property type="match status" value="1"/>
</dbReference>
<dbReference type="STRING" id="311180.SAMN04488050_101260"/>
<keyword evidence="3" id="KW-1185">Reference proteome</keyword>
<dbReference type="EMBL" id="FOZW01000001">
    <property type="protein sequence ID" value="SFS34214.1"/>
    <property type="molecule type" value="Genomic_DNA"/>
</dbReference>
<organism evidence="2 3">
    <name type="scientific">Alloyangia pacifica</name>
    <dbReference type="NCBI Taxonomy" id="311180"/>
    <lineage>
        <taxon>Bacteria</taxon>
        <taxon>Pseudomonadati</taxon>
        <taxon>Pseudomonadota</taxon>
        <taxon>Alphaproteobacteria</taxon>
        <taxon>Rhodobacterales</taxon>
        <taxon>Roseobacteraceae</taxon>
        <taxon>Alloyangia</taxon>
    </lineage>
</organism>
<evidence type="ECO:0000313" key="3">
    <source>
        <dbReference type="Proteomes" id="UP000199392"/>
    </source>
</evidence>
<evidence type="ECO:0000313" key="2">
    <source>
        <dbReference type="EMBL" id="SFS34214.1"/>
    </source>
</evidence>
<feature type="domain" description="DUF1330" evidence="1">
    <location>
        <begin position="2"/>
        <end position="94"/>
    </location>
</feature>
<proteinExistence type="predicted"/>
<dbReference type="InterPro" id="IPR010753">
    <property type="entry name" value="DUF1330"/>
</dbReference>
<dbReference type="PANTHER" id="PTHR41521:SF4">
    <property type="entry name" value="BLR0684 PROTEIN"/>
    <property type="match status" value="1"/>
</dbReference>
<reference evidence="3" key="1">
    <citation type="submission" date="2016-10" db="EMBL/GenBank/DDBJ databases">
        <authorList>
            <person name="Varghese N."/>
            <person name="Submissions S."/>
        </authorList>
    </citation>
    <scope>NUCLEOTIDE SEQUENCE [LARGE SCALE GENOMIC DNA]</scope>
    <source>
        <strain evidence="3">DSM 26894</strain>
    </source>
</reference>
<accession>A0A1I6P1Y3</accession>
<dbReference type="OrthoDB" id="9806380at2"/>
<name>A0A1I6P1Y3_9RHOB</name>
<dbReference type="AlphaFoldDB" id="A0A1I6P1Y3"/>
<dbReference type="SUPFAM" id="SSF54909">
    <property type="entry name" value="Dimeric alpha+beta barrel"/>
    <property type="match status" value="1"/>
</dbReference>
<dbReference type="Proteomes" id="UP000199392">
    <property type="component" value="Unassembled WGS sequence"/>
</dbReference>